<gene>
    <name evidence="7" type="primary">MED9</name>
    <name evidence="9" type="ORF">A7U60_g6765</name>
</gene>
<feature type="region of interest" description="Disordered" evidence="8">
    <location>
        <begin position="97"/>
        <end position="121"/>
    </location>
</feature>
<comment type="subcellular location">
    <subcellularLocation>
        <location evidence="1 7">Nucleus</location>
    </subcellularLocation>
</comment>
<dbReference type="OrthoDB" id="2563275at2759"/>
<evidence type="ECO:0000256" key="8">
    <source>
        <dbReference type="SAM" id="MobiDB-lite"/>
    </source>
</evidence>
<evidence type="ECO:0000256" key="6">
    <source>
        <dbReference type="ARBA" id="ARBA00023242"/>
    </source>
</evidence>
<evidence type="ECO:0000256" key="4">
    <source>
        <dbReference type="ARBA" id="ARBA00023159"/>
    </source>
</evidence>
<comment type="subunit">
    <text evidence="7">Component of the Mediator complex.</text>
</comment>
<evidence type="ECO:0000256" key="3">
    <source>
        <dbReference type="ARBA" id="ARBA00023015"/>
    </source>
</evidence>
<sequence length="121" mass="13275">MSAHSFPDPVFESLLERLARAVEVAQTSDSTLNPQTRQAIFQATSAFKDGLSKAKELANTLPGGEMLVKDQDEVIAMLESMRDQKLKQLARFSEHALMTSGPPTDQQIKMEVDSTASSPHD</sequence>
<evidence type="ECO:0000256" key="7">
    <source>
        <dbReference type="RuleBase" id="RU364145"/>
    </source>
</evidence>
<keyword evidence="5 7" id="KW-0804">Transcription</keyword>
<protein>
    <recommendedName>
        <fullName evidence="7">Mediator of RNA polymerase II transcription subunit 9</fullName>
    </recommendedName>
    <alternativeName>
        <fullName evidence="7">Mediator complex subunit 9</fullName>
    </alternativeName>
</protein>
<dbReference type="EMBL" id="LNZH02000204">
    <property type="protein sequence ID" value="OCB86176.1"/>
    <property type="molecule type" value="Genomic_DNA"/>
</dbReference>
<accession>A0A9Q5N687</accession>
<evidence type="ECO:0000256" key="5">
    <source>
        <dbReference type="ARBA" id="ARBA00023163"/>
    </source>
</evidence>
<evidence type="ECO:0000256" key="1">
    <source>
        <dbReference type="ARBA" id="ARBA00004123"/>
    </source>
</evidence>
<evidence type="ECO:0000313" key="9">
    <source>
        <dbReference type="EMBL" id="OCB86176.1"/>
    </source>
</evidence>
<name>A0A9Q5N687_SANBA</name>
<evidence type="ECO:0000313" key="10">
    <source>
        <dbReference type="Proteomes" id="UP000757232"/>
    </source>
</evidence>
<proteinExistence type="inferred from homology"/>
<comment type="function">
    <text evidence="7">Component of the Mediator complex, a coactivator involved in the regulated transcription of nearly all RNA polymerase II-dependent genes. Mediator functions as a bridge to convey information from gene-specific regulatory proteins to the basal RNA polymerase II transcription machinery. Mediator is recruited to promoters by direct interactions with regulatory proteins and serves as a scaffold for the assembly of a functional preinitiation complex with RNA polymerase II and the general transcription factors.</text>
</comment>
<dbReference type="Pfam" id="PF07544">
    <property type="entry name" value="Med9"/>
    <property type="match status" value="1"/>
</dbReference>
<dbReference type="AlphaFoldDB" id="A0A9Q5N687"/>
<keyword evidence="6 7" id="KW-0539">Nucleus</keyword>
<comment type="caution">
    <text evidence="9">The sequence shown here is derived from an EMBL/GenBank/DDBJ whole genome shotgun (WGS) entry which is preliminary data.</text>
</comment>
<dbReference type="InterPro" id="IPR011425">
    <property type="entry name" value="Med9"/>
</dbReference>
<keyword evidence="4 7" id="KW-0010">Activator</keyword>
<organism evidence="9 10">
    <name type="scientific">Sanghuangporus baumii</name>
    <name type="common">Phellinus baumii</name>
    <dbReference type="NCBI Taxonomy" id="108892"/>
    <lineage>
        <taxon>Eukaryota</taxon>
        <taxon>Fungi</taxon>
        <taxon>Dikarya</taxon>
        <taxon>Basidiomycota</taxon>
        <taxon>Agaricomycotina</taxon>
        <taxon>Agaricomycetes</taxon>
        <taxon>Hymenochaetales</taxon>
        <taxon>Hymenochaetaceae</taxon>
        <taxon>Sanghuangporus</taxon>
    </lineage>
</organism>
<keyword evidence="3 7" id="KW-0805">Transcription regulation</keyword>
<comment type="similarity">
    <text evidence="2 7">Belongs to the Mediator complex subunit 9 family.</text>
</comment>
<keyword evidence="10" id="KW-1185">Reference proteome</keyword>
<dbReference type="Proteomes" id="UP000757232">
    <property type="component" value="Unassembled WGS sequence"/>
</dbReference>
<evidence type="ECO:0000256" key="2">
    <source>
        <dbReference type="ARBA" id="ARBA00008089"/>
    </source>
</evidence>
<reference evidence="9" key="1">
    <citation type="submission" date="2016-06" db="EMBL/GenBank/DDBJ databases">
        <title>Draft Genome sequence of the fungus Inonotus baumii.</title>
        <authorList>
            <person name="Zhu H."/>
            <person name="Lin W."/>
        </authorList>
    </citation>
    <scope>NUCLEOTIDE SEQUENCE</scope>
    <source>
        <strain evidence="9">821</strain>
    </source>
</reference>